<name>A0A385Q3G1_9FIRM</name>
<evidence type="ECO:0000256" key="3">
    <source>
        <dbReference type="ARBA" id="ARBA00022801"/>
    </source>
</evidence>
<dbReference type="KEGG" id="lua:D4A81_09890"/>
<dbReference type="GO" id="GO:0006508">
    <property type="term" value="P:proteolysis"/>
    <property type="evidence" value="ECO:0007669"/>
    <property type="project" value="UniProtKB-KW"/>
</dbReference>
<feature type="domain" description="Prohead serine protease" evidence="4">
    <location>
        <begin position="61"/>
        <end position="159"/>
    </location>
</feature>
<reference evidence="5 6" key="1">
    <citation type="submission" date="2018-09" db="EMBL/GenBank/DDBJ databases">
        <title>Genome sequencing of Lachnoanaerobaculum umeaense DSM 23576.</title>
        <authorList>
            <person name="Kook J.-K."/>
            <person name="Park S.-N."/>
            <person name="Lim Y.K."/>
        </authorList>
    </citation>
    <scope>NUCLEOTIDE SEQUENCE [LARGE SCALE GENOMIC DNA]</scope>
    <source>
        <strain evidence="6">DSM 23576 \ CCUG 58757</strain>
    </source>
</reference>
<sequence length="193" mass="21926">MDKNFVREIAINGIRQVKSEDDTKTIELSFSSEEPYQRWYDHTEVLDHKGIQLDRLNDIGVVLYNHNRDKVIGKVKKAWVEDNRGLAVIELDDDDFSNEIYKKVESGTLKGVSVGYSIDTWEEVKAGKESIDGFAGPCYIARKWTPYEISIVSIPADGTVGVGRSEENTDGKDMADLSMYENIVKMNENKLRL</sequence>
<dbReference type="InterPro" id="IPR054613">
    <property type="entry name" value="Peptidase_S78_dom"/>
</dbReference>
<keyword evidence="2 5" id="KW-0645">Protease</keyword>
<keyword evidence="1" id="KW-1188">Viral release from host cell</keyword>
<gene>
    <name evidence="5" type="ORF">D4A81_09890</name>
</gene>
<keyword evidence="6" id="KW-1185">Reference proteome</keyword>
<dbReference type="RefSeq" id="WP_111524791.1">
    <property type="nucleotide sequence ID" value="NZ_CP032364.1"/>
</dbReference>
<dbReference type="EMBL" id="CP032364">
    <property type="protein sequence ID" value="AYB00220.1"/>
    <property type="molecule type" value="Genomic_DNA"/>
</dbReference>
<dbReference type="Pfam" id="PF04586">
    <property type="entry name" value="Peptidase_S78"/>
    <property type="match status" value="1"/>
</dbReference>
<evidence type="ECO:0000256" key="1">
    <source>
        <dbReference type="ARBA" id="ARBA00022612"/>
    </source>
</evidence>
<evidence type="ECO:0000259" key="4">
    <source>
        <dbReference type="Pfam" id="PF04586"/>
    </source>
</evidence>
<dbReference type="GO" id="GO:0008233">
    <property type="term" value="F:peptidase activity"/>
    <property type="evidence" value="ECO:0007669"/>
    <property type="project" value="UniProtKB-KW"/>
</dbReference>
<organism evidence="5 6">
    <name type="scientific">Lachnoanaerobaculum umeaense</name>
    <dbReference type="NCBI Taxonomy" id="617123"/>
    <lineage>
        <taxon>Bacteria</taxon>
        <taxon>Bacillati</taxon>
        <taxon>Bacillota</taxon>
        <taxon>Clostridia</taxon>
        <taxon>Lachnospirales</taxon>
        <taxon>Lachnospiraceae</taxon>
        <taxon>Lachnoanaerobaculum</taxon>
    </lineage>
</organism>
<evidence type="ECO:0000313" key="5">
    <source>
        <dbReference type="EMBL" id="AYB00220.1"/>
    </source>
</evidence>
<proteinExistence type="predicted"/>
<evidence type="ECO:0000256" key="2">
    <source>
        <dbReference type="ARBA" id="ARBA00022670"/>
    </source>
</evidence>
<dbReference type="AlphaFoldDB" id="A0A385Q3G1"/>
<keyword evidence="3" id="KW-0378">Hydrolase</keyword>
<protein>
    <submittedName>
        <fullName evidence="5">Caudovirus prohead protease</fullName>
    </submittedName>
</protein>
<dbReference type="OrthoDB" id="9806592at2"/>
<evidence type="ECO:0000313" key="6">
    <source>
        <dbReference type="Proteomes" id="UP000265562"/>
    </source>
</evidence>
<dbReference type="Proteomes" id="UP000265562">
    <property type="component" value="Chromosome"/>
</dbReference>
<accession>A0A385Q3G1</accession>